<dbReference type="EMBL" id="JBHDLJ010000003">
    <property type="protein sequence ID" value="MFB0833974.1"/>
    <property type="molecule type" value="Genomic_DNA"/>
</dbReference>
<dbReference type="PANTHER" id="PTHR33744:SF1">
    <property type="entry name" value="DNA-BINDING TRANSCRIPTIONAL ACTIVATOR ADER"/>
    <property type="match status" value="1"/>
</dbReference>
<dbReference type="Gene3D" id="1.10.10.2840">
    <property type="entry name" value="PucR C-terminal helix-turn-helix domain"/>
    <property type="match status" value="1"/>
</dbReference>
<dbReference type="InterPro" id="IPR051448">
    <property type="entry name" value="CdaR-like_regulators"/>
</dbReference>
<dbReference type="InterPro" id="IPR012914">
    <property type="entry name" value="PucR_dom"/>
</dbReference>
<evidence type="ECO:0000259" key="3">
    <source>
        <dbReference type="Pfam" id="PF13556"/>
    </source>
</evidence>
<dbReference type="InterPro" id="IPR042070">
    <property type="entry name" value="PucR_C-HTH_sf"/>
</dbReference>
<feature type="compositionally biased region" description="Low complexity" evidence="1">
    <location>
        <begin position="396"/>
        <end position="427"/>
    </location>
</feature>
<evidence type="ECO:0000259" key="2">
    <source>
        <dbReference type="Pfam" id="PF07905"/>
    </source>
</evidence>
<feature type="domain" description="PucR C-terminal helix-turn-helix" evidence="3">
    <location>
        <begin position="510"/>
        <end position="564"/>
    </location>
</feature>
<dbReference type="PANTHER" id="PTHR33744">
    <property type="entry name" value="CARBOHYDRATE DIACID REGULATOR"/>
    <property type="match status" value="1"/>
</dbReference>
<protein>
    <submittedName>
        <fullName evidence="4">PucR family transcriptional regulator</fullName>
    </submittedName>
</protein>
<proteinExistence type="predicted"/>
<evidence type="ECO:0000313" key="5">
    <source>
        <dbReference type="Proteomes" id="UP001575652"/>
    </source>
</evidence>
<keyword evidence="5" id="KW-1185">Reference proteome</keyword>
<dbReference type="Pfam" id="PF07905">
    <property type="entry name" value="PucR"/>
    <property type="match status" value="1"/>
</dbReference>
<evidence type="ECO:0000313" key="4">
    <source>
        <dbReference type="EMBL" id="MFB0833974.1"/>
    </source>
</evidence>
<dbReference type="RefSeq" id="WP_373971321.1">
    <property type="nucleotide sequence ID" value="NZ_JBHDLJ010000003.1"/>
</dbReference>
<sequence length="571" mass="58729">MHLSVRTLLALPELRAADPELLAGAEGLDAPVRWVHVSEQAGASVLLQGGEFVLSTGQAFDGGAPLGADAVAAHLRGFREAGAAGIAFEILGDRPATAALLRGVADAAGLPVVLLRRRIRFVGVTETVHRMIVADQVRQLEASRRVHEAFTALSVENAGAQEIVAAAAGLAGRTVLFESPDGTVLHAGTGLHAGAGPHAGEGPRAGEGSGALAADWARRRAGTAAEDTLTAPVAGAGQDWGRLAAPGTPPDDDAAAMVLQRAAQALAIHHMAERDQREVARQAEAVLVNELRQPGTLTEEQALDRAAAMGFDAGVAYVPVVLALDAGRGGPLDAQRRGRLVMDALARVVSAARASALVARLHSDQVGLLLALPARQLEDPLLARVCAGLARTALDGGSTQSGTGQSGTAPGTPTSGTAPGTATSGSAPWWTVGVGRAQASLLDAALGLDEAGHVAQGAASLPAAERARRPYHRSADVRLRGLLAVLREDPRVRAFADSELAGLAPVELGLLERFLAAGGNKAALARGELVSRPALYARLDRLERRLGVPLDDAESRASLHVAVLVWRLGAR</sequence>
<dbReference type="Proteomes" id="UP001575652">
    <property type="component" value="Unassembled WGS sequence"/>
</dbReference>
<reference evidence="4 5" key="1">
    <citation type="submission" date="2024-09" db="EMBL/GenBank/DDBJ databases">
        <authorList>
            <person name="Salinas-Garcia M.A."/>
            <person name="Prieme A."/>
        </authorList>
    </citation>
    <scope>NUCLEOTIDE SEQUENCE [LARGE SCALE GENOMIC DNA]</scope>
    <source>
        <strain evidence="4 5">DSM 21081</strain>
    </source>
</reference>
<dbReference type="Pfam" id="PF13556">
    <property type="entry name" value="HTH_30"/>
    <property type="match status" value="1"/>
</dbReference>
<evidence type="ECO:0000256" key="1">
    <source>
        <dbReference type="SAM" id="MobiDB-lite"/>
    </source>
</evidence>
<comment type="caution">
    <text evidence="4">The sequence shown here is derived from an EMBL/GenBank/DDBJ whole genome shotgun (WGS) entry which is preliminary data.</text>
</comment>
<gene>
    <name evidence="4" type="ORF">ACETWP_05170</name>
</gene>
<dbReference type="InterPro" id="IPR025736">
    <property type="entry name" value="PucR_C-HTH_dom"/>
</dbReference>
<organism evidence="4 5">
    <name type="scientific">Arthrobacter halodurans</name>
    <dbReference type="NCBI Taxonomy" id="516699"/>
    <lineage>
        <taxon>Bacteria</taxon>
        <taxon>Bacillati</taxon>
        <taxon>Actinomycetota</taxon>
        <taxon>Actinomycetes</taxon>
        <taxon>Micrococcales</taxon>
        <taxon>Micrococcaceae</taxon>
        <taxon>Arthrobacter</taxon>
    </lineage>
</organism>
<feature type="domain" description="Purine catabolism PurC-like" evidence="2">
    <location>
        <begin position="8"/>
        <end position="132"/>
    </location>
</feature>
<name>A0ABV4UK51_9MICC</name>
<accession>A0ABV4UK51</accession>
<feature type="region of interest" description="Disordered" evidence="1">
    <location>
        <begin position="394"/>
        <end position="427"/>
    </location>
</feature>